<dbReference type="RefSeq" id="XP_011778654.1">
    <property type="nucleotide sequence ID" value="XM_011780352.1"/>
</dbReference>
<organism evidence="2 3">
    <name type="scientific">Trypanosoma brucei gambiense (strain MHOM/CI/86/DAL972)</name>
    <dbReference type="NCBI Taxonomy" id="679716"/>
    <lineage>
        <taxon>Eukaryota</taxon>
        <taxon>Discoba</taxon>
        <taxon>Euglenozoa</taxon>
        <taxon>Kinetoplastea</taxon>
        <taxon>Metakinetoplastina</taxon>
        <taxon>Trypanosomatida</taxon>
        <taxon>Trypanosomatidae</taxon>
        <taxon>Trypanosoma</taxon>
    </lineage>
</organism>
<keyword evidence="1" id="KW-0812">Transmembrane</keyword>
<evidence type="ECO:0000313" key="2">
    <source>
        <dbReference type="EMBL" id="CBH16390.1"/>
    </source>
</evidence>
<gene>
    <name evidence="2" type="ORF">TbgDal_X14890</name>
</gene>
<proteinExistence type="predicted"/>
<evidence type="ECO:0000256" key="1">
    <source>
        <dbReference type="SAM" id="Phobius"/>
    </source>
</evidence>
<name>D0A546_TRYB9</name>
<feature type="transmembrane region" description="Helical" evidence="1">
    <location>
        <begin position="85"/>
        <end position="111"/>
    </location>
</feature>
<dbReference type="KEGG" id="tbg:TbgDal_X14890"/>
<accession>D0A546</accession>
<keyword evidence="1" id="KW-0472">Membrane</keyword>
<dbReference type="GeneID" id="23864701"/>
<reference evidence="3" key="1">
    <citation type="journal article" date="2010" name="PLoS Negl. Trop. Dis.">
        <title>The genome sequence of Trypanosoma brucei gambiense, causative agent of chronic human african trypanosomiasis.</title>
        <authorList>
            <person name="Jackson A.P."/>
            <person name="Sanders M."/>
            <person name="Berry A."/>
            <person name="McQuillan J."/>
            <person name="Aslett M.A."/>
            <person name="Quail M.A."/>
            <person name="Chukualim B."/>
            <person name="Capewell P."/>
            <person name="MacLeod A."/>
            <person name="Melville S.E."/>
            <person name="Gibson W."/>
            <person name="Barry J.D."/>
            <person name="Berriman M."/>
            <person name="Hertz-Fowler C."/>
        </authorList>
    </citation>
    <scope>NUCLEOTIDE SEQUENCE [LARGE SCALE GENOMIC DNA]</scope>
    <source>
        <strain evidence="3">MHOM/CI/86/DAL972</strain>
    </source>
</reference>
<sequence>MIFISTSPRLVSTPSVFLHFFIFLTTYISSFSPVFRVRSVSQLCVAPFGAKPKSIFAMKSGILVGGYCGDDARVPQRYTLPFLHIVLHPLVMFLWCGYSCSVLLCGMYIYIRS</sequence>
<feature type="transmembrane region" description="Helical" evidence="1">
    <location>
        <begin position="16"/>
        <end position="35"/>
    </location>
</feature>
<dbReference type="Proteomes" id="UP000002316">
    <property type="component" value="Chromosome 10"/>
</dbReference>
<keyword evidence="1" id="KW-1133">Transmembrane helix</keyword>
<protein>
    <submittedName>
        <fullName evidence="2">Uncharacterized protein</fullName>
    </submittedName>
</protein>
<dbReference type="AlphaFoldDB" id="D0A546"/>
<evidence type="ECO:0000313" key="3">
    <source>
        <dbReference type="Proteomes" id="UP000002316"/>
    </source>
</evidence>
<dbReference type="EMBL" id="FN554973">
    <property type="protein sequence ID" value="CBH16390.1"/>
    <property type="molecule type" value="Genomic_DNA"/>
</dbReference>